<dbReference type="PANTHER" id="PTHR43172:SF1">
    <property type="entry name" value="ADENYLOSUCCINATE LYASE"/>
    <property type="match status" value="1"/>
</dbReference>
<dbReference type="PANTHER" id="PTHR43172">
    <property type="entry name" value="ADENYLOSUCCINATE LYASE"/>
    <property type="match status" value="1"/>
</dbReference>
<dbReference type="GO" id="GO:0070626">
    <property type="term" value="F:(S)-2-(5-amino-1-(5-phospho-D-ribosyl)imidazole-4-carboxamido) succinate lyase (fumarate-forming) activity"/>
    <property type="evidence" value="ECO:0007669"/>
    <property type="project" value="TreeGrafter"/>
</dbReference>
<dbReference type="Pfam" id="PF10397">
    <property type="entry name" value="ADSL_C"/>
    <property type="match status" value="1"/>
</dbReference>
<dbReference type="Pfam" id="PF00206">
    <property type="entry name" value="Lyase_1"/>
    <property type="match status" value="1"/>
</dbReference>
<dbReference type="InterPro" id="IPR008948">
    <property type="entry name" value="L-Aspartase-like"/>
</dbReference>
<dbReference type="SUPFAM" id="SSF48557">
    <property type="entry name" value="L-aspartase-like"/>
    <property type="match status" value="1"/>
</dbReference>
<dbReference type="GO" id="GO:0005829">
    <property type="term" value="C:cytosol"/>
    <property type="evidence" value="ECO:0007669"/>
    <property type="project" value="TreeGrafter"/>
</dbReference>
<dbReference type="InterPro" id="IPR022761">
    <property type="entry name" value="Fumarate_lyase_N"/>
</dbReference>
<feature type="domain" description="Adenylosuccinate lyase C-terminal" evidence="2">
    <location>
        <begin position="368"/>
        <end position="447"/>
    </location>
</feature>
<gene>
    <name evidence="3" type="primary">purB/ADSL</name>
    <name evidence="3" type="ORF">AMST5_03417</name>
</gene>
<organism evidence="3">
    <name type="scientific">freshwater sediment metagenome</name>
    <dbReference type="NCBI Taxonomy" id="556182"/>
    <lineage>
        <taxon>unclassified sequences</taxon>
        <taxon>metagenomes</taxon>
        <taxon>ecological metagenomes</taxon>
    </lineage>
</organism>
<dbReference type="InterPro" id="IPR019468">
    <property type="entry name" value="AdenyloSucc_lyase_C"/>
</dbReference>
<sequence length="453" mass="49592">MTGWSFGSKIYCGAWTTAEMQALFDDAPRTRKWIELLVVLAELQAEYGLIPQEAAQDIRTTCASLDVDDAFLAECRAGYEATAHSTAGLISAVGRRCAASGREWFYFGATVQDIADTWLMLALRDARRLLTADLERAITACEKLCRRHRDTIMAGRTHGQQGLPITFGFKAASWLGELYRHRGRILETAARMDVGQLCGGVGSLSALGPEALALQRRFFARFGLRAPETSWTASRDRYAEWAQLLALIAATADRIGHEIYNLQRDEIAELREASLLHGVGSITMPHKRNPETAEHLGALARVVRANASLLLESLVHDHERDGRSWKVEWHAIPELTMAAGKALSLLAPLLENLEVDAKRMRGNLTANGGFALSEGVMLALARRIGKAAAHRRILSLAAAARQQGVAFADAVARDELIRMHLAEDEIARLLDPAAQIGQCLALVDALLSARDSP</sequence>
<dbReference type="EMBL" id="OY288114">
    <property type="protein sequence ID" value="CAJ0883281.1"/>
    <property type="molecule type" value="Genomic_DNA"/>
</dbReference>
<evidence type="ECO:0000259" key="2">
    <source>
        <dbReference type="SMART" id="SM00998"/>
    </source>
</evidence>
<protein>
    <submittedName>
        <fullName evidence="3">Adenylosuccinate lyase</fullName>
        <ecNumber evidence="3">4.3.2.2</ecNumber>
    </submittedName>
</protein>
<dbReference type="AlphaFoldDB" id="A0AA48M5G6"/>
<reference evidence="3" key="1">
    <citation type="submission" date="2023-07" db="EMBL/GenBank/DDBJ databases">
        <authorList>
            <person name="Pelsma A.J. K."/>
        </authorList>
    </citation>
    <scope>NUCLEOTIDE SEQUENCE</scope>
</reference>
<dbReference type="GO" id="GO:0004018">
    <property type="term" value="F:N6-(1,2-dicarboxyethyl)AMP AMP-lyase (fumarate-forming) activity"/>
    <property type="evidence" value="ECO:0007669"/>
    <property type="project" value="TreeGrafter"/>
</dbReference>
<accession>A0AA48M5G6</accession>
<dbReference type="EC" id="4.3.2.2" evidence="3"/>
<dbReference type="CDD" id="cd01597">
    <property type="entry name" value="pCLME"/>
    <property type="match status" value="1"/>
</dbReference>
<evidence type="ECO:0000313" key="3">
    <source>
        <dbReference type="EMBL" id="CAJ0883281.1"/>
    </source>
</evidence>
<name>A0AA48M5G6_9ZZZZ</name>
<evidence type="ECO:0000256" key="1">
    <source>
        <dbReference type="ARBA" id="ARBA00023239"/>
    </source>
</evidence>
<dbReference type="PRINTS" id="PR00145">
    <property type="entry name" value="ARGSUCLYASE"/>
</dbReference>
<dbReference type="PROSITE" id="PS00163">
    <property type="entry name" value="FUMARATE_LYASES"/>
    <property type="match status" value="1"/>
</dbReference>
<dbReference type="InterPro" id="IPR000362">
    <property type="entry name" value="Fumarate_lyase_fam"/>
</dbReference>
<dbReference type="PRINTS" id="PR00149">
    <property type="entry name" value="FUMRATELYASE"/>
</dbReference>
<proteinExistence type="predicted"/>
<dbReference type="Gene3D" id="1.10.40.30">
    <property type="entry name" value="Fumarase/aspartase (C-terminal domain)"/>
    <property type="match status" value="1"/>
</dbReference>
<dbReference type="InterPro" id="IPR020557">
    <property type="entry name" value="Fumarate_lyase_CS"/>
</dbReference>
<dbReference type="SMART" id="SM00998">
    <property type="entry name" value="ADSL_C"/>
    <property type="match status" value="1"/>
</dbReference>
<dbReference type="Gene3D" id="1.20.200.10">
    <property type="entry name" value="Fumarase/aspartase (Central domain)"/>
    <property type="match status" value="1"/>
</dbReference>
<dbReference type="GO" id="GO:0044208">
    <property type="term" value="P:'de novo' AMP biosynthetic process"/>
    <property type="evidence" value="ECO:0007669"/>
    <property type="project" value="TreeGrafter"/>
</dbReference>
<keyword evidence="1 3" id="KW-0456">Lyase</keyword>